<sequence>MSAGAPGRRDGLRVAVLMKTKDGGLWVLPQVEELRRRGHEVVVVLPPGAGRLTAELHRRGFPVVDSPFDFGFRPRPATLRGLWRLRRLLRRLRPDVLHYHLYASALAARLATPGLPLRRVHMVAGPLFLESPLIRPLERLLWRLDHVTICGTGHTSRLYGALGCPADRRPVATYGVDPDHFAPDRPTDRAHLGGHGAADVRTRAERRAKSRADLGIDAESFLAVMVAYVYPPKRLAHRGQAIKGHAVLLAAWRAFHARHPDSHLLLVGGGWTAAGEAHRDDLVRRFEVDTDPSVTWLAGVDDVRPCYQAADVSVSPSLSEGHGAACEASAMGLPCIVSDAGGLPETVDETSGWVVPRADVSALTDALETAYREFATGRLGRRGDRARERAVRLFDNRLAAATVADVIERVGRGGH</sequence>
<comment type="similarity">
    <text evidence="1">Belongs to the glycosyltransferase group 1 family. Glycosyltransferase 4 subfamily.</text>
</comment>
<dbReference type="SUPFAM" id="SSF53756">
    <property type="entry name" value="UDP-Glycosyltransferase/glycogen phosphorylase"/>
    <property type="match status" value="1"/>
</dbReference>
<proteinExistence type="inferred from homology"/>
<dbReference type="InterPro" id="IPR028098">
    <property type="entry name" value="Glyco_trans_4-like_N"/>
</dbReference>
<comment type="caution">
    <text evidence="5">The sequence shown here is derived from an EMBL/GenBank/DDBJ whole genome shotgun (WGS) entry which is preliminary data.</text>
</comment>
<dbReference type="Gene3D" id="3.40.50.2000">
    <property type="entry name" value="Glycogen Phosphorylase B"/>
    <property type="match status" value="2"/>
</dbReference>
<accession>A0ABW7ZG70</accession>
<keyword evidence="3 5" id="KW-0808">Transferase</keyword>
<dbReference type="EC" id="2.4.-.-" evidence="5"/>
<dbReference type="Pfam" id="PF13439">
    <property type="entry name" value="Glyco_transf_4"/>
    <property type="match status" value="1"/>
</dbReference>
<evidence type="ECO:0000313" key="6">
    <source>
        <dbReference type="Proteomes" id="UP001612812"/>
    </source>
</evidence>
<evidence type="ECO:0000256" key="3">
    <source>
        <dbReference type="ARBA" id="ARBA00022679"/>
    </source>
</evidence>
<dbReference type="Proteomes" id="UP001612812">
    <property type="component" value="Unassembled WGS sequence"/>
</dbReference>
<evidence type="ECO:0000256" key="1">
    <source>
        <dbReference type="ARBA" id="ARBA00009481"/>
    </source>
</evidence>
<dbReference type="EMBL" id="JBITLE010000002">
    <property type="protein sequence ID" value="MFI7261844.1"/>
    <property type="molecule type" value="Genomic_DNA"/>
</dbReference>
<evidence type="ECO:0000259" key="4">
    <source>
        <dbReference type="Pfam" id="PF13439"/>
    </source>
</evidence>
<dbReference type="RefSeq" id="WP_396768044.1">
    <property type="nucleotide sequence ID" value="NZ_JBITLA010000001.1"/>
</dbReference>
<evidence type="ECO:0000313" key="5">
    <source>
        <dbReference type="EMBL" id="MFI7261844.1"/>
    </source>
</evidence>
<feature type="domain" description="Glycosyltransferase subfamily 4-like N-terminal" evidence="4">
    <location>
        <begin position="31"/>
        <end position="179"/>
    </location>
</feature>
<organism evidence="5 6">
    <name type="scientific">Micromonospora maritima</name>
    <dbReference type="NCBI Taxonomy" id="986711"/>
    <lineage>
        <taxon>Bacteria</taxon>
        <taxon>Bacillati</taxon>
        <taxon>Actinomycetota</taxon>
        <taxon>Actinomycetes</taxon>
        <taxon>Micromonosporales</taxon>
        <taxon>Micromonosporaceae</taxon>
        <taxon>Micromonospora</taxon>
    </lineage>
</organism>
<reference evidence="5 6" key="1">
    <citation type="submission" date="2024-10" db="EMBL/GenBank/DDBJ databases">
        <title>The Natural Products Discovery Center: Release of the First 8490 Sequenced Strains for Exploring Actinobacteria Biosynthetic Diversity.</title>
        <authorList>
            <person name="Kalkreuter E."/>
            <person name="Kautsar S.A."/>
            <person name="Yang D."/>
            <person name="Bader C.D."/>
            <person name="Teijaro C.N."/>
            <person name="Fluegel L."/>
            <person name="Davis C.M."/>
            <person name="Simpson J.R."/>
            <person name="Lauterbach L."/>
            <person name="Steele A.D."/>
            <person name="Gui C."/>
            <person name="Meng S."/>
            <person name="Li G."/>
            <person name="Viehrig K."/>
            <person name="Ye F."/>
            <person name="Su P."/>
            <person name="Kiefer A.F."/>
            <person name="Nichols A."/>
            <person name="Cepeda A.J."/>
            <person name="Yan W."/>
            <person name="Fan B."/>
            <person name="Jiang Y."/>
            <person name="Adhikari A."/>
            <person name="Zheng C.-J."/>
            <person name="Schuster L."/>
            <person name="Cowan T.M."/>
            <person name="Smanski M.J."/>
            <person name="Chevrette M.G."/>
            <person name="De Carvalho L.P.S."/>
            <person name="Shen B."/>
        </authorList>
    </citation>
    <scope>NUCLEOTIDE SEQUENCE [LARGE SCALE GENOMIC DNA]</scope>
    <source>
        <strain evidence="5 6">NPDC049845</strain>
    </source>
</reference>
<dbReference type="GO" id="GO:0016757">
    <property type="term" value="F:glycosyltransferase activity"/>
    <property type="evidence" value="ECO:0007669"/>
    <property type="project" value="UniProtKB-KW"/>
</dbReference>
<protein>
    <submittedName>
        <fullName evidence="5">Glycosyltransferase</fullName>
        <ecNumber evidence="5">2.4.-.-</ecNumber>
    </submittedName>
</protein>
<dbReference type="PANTHER" id="PTHR12526">
    <property type="entry name" value="GLYCOSYLTRANSFERASE"/>
    <property type="match status" value="1"/>
</dbReference>
<name>A0ABW7ZG70_9ACTN</name>
<evidence type="ECO:0000256" key="2">
    <source>
        <dbReference type="ARBA" id="ARBA00022676"/>
    </source>
</evidence>
<gene>
    <name evidence="5" type="ORF">ACIBP4_05945</name>
</gene>
<keyword evidence="2 5" id="KW-0328">Glycosyltransferase</keyword>
<dbReference type="Pfam" id="PF13692">
    <property type="entry name" value="Glyco_trans_1_4"/>
    <property type="match status" value="1"/>
</dbReference>
<keyword evidence="6" id="KW-1185">Reference proteome</keyword>
<dbReference type="PANTHER" id="PTHR12526:SF640">
    <property type="entry name" value="COLANIC ACID BIOSYNTHESIS GLYCOSYLTRANSFERASE WCAL-RELATED"/>
    <property type="match status" value="1"/>
</dbReference>